<accession>A0ABV1UHK7</accession>
<evidence type="ECO:0000313" key="3">
    <source>
        <dbReference type="Proteomes" id="UP001470023"/>
    </source>
</evidence>
<dbReference type="Proteomes" id="UP001470023">
    <property type="component" value="Unassembled WGS sequence"/>
</dbReference>
<dbReference type="RefSeq" id="WP_352065376.1">
    <property type="nucleotide sequence ID" value="NZ_JBEPAZ010000051.1"/>
</dbReference>
<proteinExistence type="predicted"/>
<gene>
    <name evidence="2" type="ORF">ABT272_35765</name>
</gene>
<feature type="transmembrane region" description="Helical" evidence="1">
    <location>
        <begin position="79"/>
        <end position="101"/>
    </location>
</feature>
<protein>
    <submittedName>
        <fullName evidence="2">Uncharacterized protein</fullName>
    </submittedName>
</protein>
<name>A0ABV1UHK7_9ACTN</name>
<keyword evidence="1" id="KW-0472">Membrane</keyword>
<keyword evidence="1" id="KW-0812">Transmembrane</keyword>
<organism evidence="2 3">
    <name type="scientific">Streptomyces sp. 900105245</name>
    <dbReference type="NCBI Taxonomy" id="3154379"/>
    <lineage>
        <taxon>Bacteria</taxon>
        <taxon>Bacillati</taxon>
        <taxon>Actinomycetota</taxon>
        <taxon>Actinomycetes</taxon>
        <taxon>Kitasatosporales</taxon>
        <taxon>Streptomycetaceae</taxon>
        <taxon>Streptomyces</taxon>
    </lineage>
</organism>
<dbReference type="EMBL" id="JBEPAZ010000051">
    <property type="protein sequence ID" value="MER6433042.1"/>
    <property type="molecule type" value="Genomic_DNA"/>
</dbReference>
<reference evidence="2 3" key="1">
    <citation type="submission" date="2024-06" db="EMBL/GenBank/DDBJ databases">
        <title>The Natural Products Discovery Center: Release of the First 8490 Sequenced Strains for Exploring Actinobacteria Biosynthetic Diversity.</title>
        <authorList>
            <person name="Kalkreuter E."/>
            <person name="Kautsar S.A."/>
            <person name="Yang D."/>
            <person name="Bader C.D."/>
            <person name="Teijaro C.N."/>
            <person name="Fluegel L."/>
            <person name="Davis C.M."/>
            <person name="Simpson J.R."/>
            <person name="Lauterbach L."/>
            <person name="Steele A.D."/>
            <person name="Gui C."/>
            <person name="Meng S."/>
            <person name="Li G."/>
            <person name="Viehrig K."/>
            <person name="Ye F."/>
            <person name="Su P."/>
            <person name="Kiefer A.F."/>
            <person name="Nichols A."/>
            <person name="Cepeda A.J."/>
            <person name="Yan W."/>
            <person name="Fan B."/>
            <person name="Jiang Y."/>
            <person name="Adhikari A."/>
            <person name="Zheng C.-J."/>
            <person name="Schuster L."/>
            <person name="Cowan T.M."/>
            <person name="Smanski M.J."/>
            <person name="Chevrette M.G."/>
            <person name="De Carvalho L.P.S."/>
            <person name="Shen B."/>
        </authorList>
    </citation>
    <scope>NUCLEOTIDE SEQUENCE [LARGE SCALE GENOMIC DNA]</scope>
    <source>
        <strain evidence="2 3">NPDC001166</strain>
    </source>
</reference>
<evidence type="ECO:0000256" key="1">
    <source>
        <dbReference type="SAM" id="Phobius"/>
    </source>
</evidence>
<keyword evidence="3" id="KW-1185">Reference proteome</keyword>
<sequence>MSNDYASIVTSLDAAVLLVGTVQFAARIAKFVDHTAAGTTARRQKMGRLIENQRRGIEPTRSELLEARRRSPIVMMMRSFPLVAAGGIWATVCVVLISVQLKVLQWAGTANAGPNPELARRAFEVTAVSIIFLLVEGYMGGLVKAYNKGQELRRAYREQYTDEERAELQRKIRSALRPEAQPVTSTGED</sequence>
<evidence type="ECO:0000313" key="2">
    <source>
        <dbReference type="EMBL" id="MER6433042.1"/>
    </source>
</evidence>
<feature type="transmembrane region" description="Helical" evidence="1">
    <location>
        <begin position="121"/>
        <end position="143"/>
    </location>
</feature>
<keyword evidence="1" id="KW-1133">Transmembrane helix</keyword>
<comment type="caution">
    <text evidence="2">The sequence shown here is derived from an EMBL/GenBank/DDBJ whole genome shotgun (WGS) entry which is preliminary data.</text>
</comment>